<dbReference type="InterPro" id="IPR036770">
    <property type="entry name" value="Ankyrin_rpt-contain_sf"/>
</dbReference>
<feature type="repeat" description="ANK" evidence="3">
    <location>
        <begin position="42"/>
        <end position="74"/>
    </location>
</feature>
<dbReference type="OMA" id="TALIDCT"/>
<evidence type="ECO:0000313" key="6">
    <source>
        <dbReference type="Proteomes" id="UP000001396"/>
    </source>
</evidence>
<keyword evidence="2 3" id="KW-0040">ANK repeat</keyword>
<comment type="caution">
    <text evidence="5">The sequence shown here is derived from an EMBL/GenBank/DDBJ whole genome shotgun (WGS) entry which is preliminary data.</text>
</comment>
<name>D3BU78_HETP5</name>
<dbReference type="RefSeq" id="XP_020427146.1">
    <property type="nucleotide sequence ID" value="XM_020582446.1"/>
</dbReference>
<dbReference type="PANTHER" id="PTHR24189">
    <property type="entry name" value="MYOTROPHIN"/>
    <property type="match status" value="1"/>
</dbReference>
<proteinExistence type="predicted"/>
<evidence type="ECO:0000313" key="5">
    <source>
        <dbReference type="EMBL" id="EFA75012.1"/>
    </source>
</evidence>
<dbReference type="AlphaFoldDB" id="D3BU78"/>
<dbReference type="InterPro" id="IPR002110">
    <property type="entry name" value="Ankyrin_rpt"/>
</dbReference>
<dbReference type="GeneID" id="31367165"/>
<dbReference type="GO" id="GO:0005634">
    <property type="term" value="C:nucleus"/>
    <property type="evidence" value="ECO:0007669"/>
    <property type="project" value="TreeGrafter"/>
</dbReference>
<dbReference type="EMBL" id="ADBJ01000059">
    <property type="protein sequence ID" value="EFA75012.1"/>
    <property type="molecule type" value="Genomic_DNA"/>
</dbReference>
<dbReference type="Pfam" id="PF12796">
    <property type="entry name" value="Ank_2"/>
    <property type="match status" value="1"/>
</dbReference>
<evidence type="ECO:0000256" key="3">
    <source>
        <dbReference type="PROSITE-ProRule" id="PRU00023"/>
    </source>
</evidence>
<dbReference type="PROSITE" id="PS50297">
    <property type="entry name" value="ANK_REP_REGION"/>
    <property type="match status" value="1"/>
</dbReference>
<evidence type="ECO:0008006" key="7">
    <source>
        <dbReference type="Google" id="ProtNLM"/>
    </source>
</evidence>
<dbReference type="GO" id="GO:0005737">
    <property type="term" value="C:cytoplasm"/>
    <property type="evidence" value="ECO:0007669"/>
    <property type="project" value="TreeGrafter"/>
</dbReference>
<dbReference type="InterPro" id="IPR050745">
    <property type="entry name" value="Multifunctional_regulatory"/>
</dbReference>
<protein>
    <recommendedName>
        <fullName evidence="7">Myotrophin</fullName>
    </recommendedName>
</protein>
<dbReference type="Gene3D" id="1.25.40.20">
    <property type="entry name" value="Ankyrin repeat-containing domain"/>
    <property type="match status" value="1"/>
</dbReference>
<keyword evidence="1" id="KW-0677">Repeat</keyword>
<feature type="region of interest" description="Disordered" evidence="4">
    <location>
        <begin position="109"/>
        <end position="136"/>
    </location>
</feature>
<evidence type="ECO:0000256" key="1">
    <source>
        <dbReference type="ARBA" id="ARBA00022737"/>
    </source>
</evidence>
<dbReference type="SUPFAM" id="SSF48403">
    <property type="entry name" value="Ankyrin repeat"/>
    <property type="match status" value="1"/>
</dbReference>
<dbReference type="InParanoid" id="D3BU78"/>
<dbReference type="PANTHER" id="PTHR24189:SF50">
    <property type="entry name" value="ANKYRIN REPEAT AND SOCS BOX PROTEIN 2"/>
    <property type="match status" value="1"/>
</dbReference>
<dbReference type="SMART" id="SM00248">
    <property type="entry name" value="ANK"/>
    <property type="match status" value="3"/>
</dbReference>
<organism evidence="5 6">
    <name type="scientific">Heterostelium pallidum (strain ATCC 26659 / Pp 5 / PN500)</name>
    <name type="common">Cellular slime mold</name>
    <name type="synonym">Polysphondylium pallidum</name>
    <dbReference type="NCBI Taxonomy" id="670386"/>
    <lineage>
        <taxon>Eukaryota</taxon>
        <taxon>Amoebozoa</taxon>
        <taxon>Evosea</taxon>
        <taxon>Eumycetozoa</taxon>
        <taxon>Dictyostelia</taxon>
        <taxon>Acytosteliales</taxon>
        <taxon>Acytosteliaceae</taxon>
        <taxon>Heterostelium</taxon>
    </lineage>
</organism>
<dbReference type="FunCoup" id="D3BU78">
    <property type="interactions" value="172"/>
</dbReference>
<dbReference type="Proteomes" id="UP000001396">
    <property type="component" value="Unassembled WGS sequence"/>
</dbReference>
<accession>D3BU78</accession>
<dbReference type="STRING" id="670386.D3BU78"/>
<reference evidence="5 6" key="1">
    <citation type="journal article" date="2011" name="Genome Res.">
        <title>Phylogeny-wide analysis of social amoeba genomes highlights ancient origins for complex intercellular communication.</title>
        <authorList>
            <person name="Heidel A.J."/>
            <person name="Lawal H.M."/>
            <person name="Felder M."/>
            <person name="Schilde C."/>
            <person name="Helps N.R."/>
            <person name="Tunggal B."/>
            <person name="Rivero F."/>
            <person name="John U."/>
            <person name="Schleicher M."/>
            <person name="Eichinger L."/>
            <person name="Platzer M."/>
            <person name="Noegel A.A."/>
            <person name="Schaap P."/>
            <person name="Gloeckner G."/>
        </authorList>
    </citation>
    <scope>NUCLEOTIDE SEQUENCE [LARGE SCALE GENOMIC DNA]</scope>
    <source>
        <strain evidence="6">ATCC 26659 / Pp 5 / PN500</strain>
    </source>
</reference>
<keyword evidence="6" id="KW-1185">Reference proteome</keyword>
<feature type="repeat" description="ANK" evidence="3">
    <location>
        <begin position="84"/>
        <end position="116"/>
    </location>
</feature>
<evidence type="ECO:0000256" key="2">
    <source>
        <dbReference type="ARBA" id="ARBA00023043"/>
    </source>
</evidence>
<evidence type="ECO:0000256" key="4">
    <source>
        <dbReference type="SAM" id="MobiDB-lite"/>
    </source>
</evidence>
<sequence>MSTEGKSTQAEEFDWAVKNGDLAGVTAFLQKDANLVNKLDGNKRGPCHWAADFGQTEILKLLISKKANIDLKGNFTLNEFGYKYGITPLLAAVYEEHVGCVELLLKNGADKNATGPDDRTAVEAASESAKLKPLFK</sequence>
<gene>
    <name evidence="5" type="ORF">PPL_11697</name>
</gene>
<dbReference type="PROSITE" id="PS50088">
    <property type="entry name" value="ANK_REPEAT"/>
    <property type="match status" value="2"/>
</dbReference>
<dbReference type="GO" id="GO:2000812">
    <property type="term" value="P:regulation of barbed-end actin filament capping"/>
    <property type="evidence" value="ECO:0007669"/>
    <property type="project" value="TreeGrafter"/>
</dbReference>